<accession>A0ABY6KJM2</accession>
<evidence type="ECO:0000313" key="3">
    <source>
        <dbReference type="Proteomes" id="UP001235939"/>
    </source>
</evidence>
<feature type="chain" id="PRO_5046643826" description="Secreted protein" evidence="1">
    <location>
        <begin position="17"/>
        <end position="98"/>
    </location>
</feature>
<dbReference type="Proteomes" id="UP001235939">
    <property type="component" value="Chromosome 06"/>
</dbReference>
<protein>
    <recommendedName>
        <fullName evidence="4">Secreted protein</fullName>
    </recommendedName>
</protein>
<sequence length="98" mass="11668">MTFYGLFFVVPLTSTGLTFQKDARPTMARDGQMSTRYRCVEVESRFSLCYKYCRKRIWRRVWVLALLSNTTQVHNSALWYGVSFHLIARPYWLSFLEP</sequence>
<reference evidence="2 3" key="1">
    <citation type="submission" date="2022-01" db="EMBL/GenBank/DDBJ databases">
        <title>A chromosomal length assembly of Cordylochernes scorpioides.</title>
        <authorList>
            <person name="Zeh D."/>
            <person name="Zeh J."/>
        </authorList>
    </citation>
    <scope>NUCLEOTIDE SEQUENCE [LARGE SCALE GENOMIC DNA]</scope>
    <source>
        <strain evidence="2">IN4F17</strain>
        <tissue evidence="2">Whole Body</tissue>
    </source>
</reference>
<dbReference type="EMBL" id="CP092868">
    <property type="protein sequence ID" value="UYV68914.1"/>
    <property type="molecule type" value="Genomic_DNA"/>
</dbReference>
<evidence type="ECO:0000256" key="1">
    <source>
        <dbReference type="SAM" id="SignalP"/>
    </source>
</evidence>
<gene>
    <name evidence="2" type="ORF">LAZ67_6001657</name>
</gene>
<keyword evidence="3" id="KW-1185">Reference proteome</keyword>
<evidence type="ECO:0000313" key="2">
    <source>
        <dbReference type="EMBL" id="UYV68914.1"/>
    </source>
</evidence>
<organism evidence="2 3">
    <name type="scientific">Cordylochernes scorpioides</name>
    <dbReference type="NCBI Taxonomy" id="51811"/>
    <lineage>
        <taxon>Eukaryota</taxon>
        <taxon>Metazoa</taxon>
        <taxon>Ecdysozoa</taxon>
        <taxon>Arthropoda</taxon>
        <taxon>Chelicerata</taxon>
        <taxon>Arachnida</taxon>
        <taxon>Pseudoscorpiones</taxon>
        <taxon>Cheliferoidea</taxon>
        <taxon>Chernetidae</taxon>
        <taxon>Cordylochernes</taxon>
    </lineage>
</organism>
<name>A0ABY6KJM2_9ARAC</name>
<evidence type="ECO:0008006" key="4">
    <source>
        <dbReference type="Google" id="ProtNLM"/>
    </source>
</evidence>
<keyword evidence="1" id="KW-0732">Signal</keyword>
<feature type="signal peptide" evidence="1">
    <location>
        <begin position="1"/>
        <end position="16"/>
    </location>
</feature>
<proteinExistence type="predicted"/>